<evidence type="ECO:0000313" key="1">
    <source>
        <dbReference type="EMBL" id="KAH7911423.1"/>
    </source>
</evidence>
<reference evidence="1" key="1">
    <citation type="journal article" date="2021" name="New Phytol.">
        <title>Evolutionary innovations through gain and loss of genes in the ectomycorrhizal Boletales.</title>
        <authorList>
            <person name="Wu G."/>
            <person name="Miyauchi S."/>
            <person name="Morin E."/>
            <person name="Kuo A."/>
            <person name="Drula E."/>
            <person name="Varga T."/>
            <person name="Kohler A."/>
            <person name="Feng B."/>
            <person name="Cao Y."/>
            <person name="Lipzen A."/>
            <person name="Daum C."/>
            <person name="Hundley H."/>
            <person name="Pangilinan J."/>
            <person name="Johnson J."/>
            <person name="Barry K."/>
            <person name="LaButti K."/>
            <person name="Ng V."/>
            <person name="Ahrendt S."/>
            <person name="Min B."/>
            <person name="Choi I.G."/>
            <person name="Park H."/>
            <person name="Plett J.M."/>
            <person name="Magnuson J."/>
            <person name="Spatafora J.W."/>
            <person name="Nagy L.G."/>
            <person name="Henrissat B."/>
            <person name="Grigoriev I.V."/>
            <person name="Yang Z.L."/>
            <person name="Xu J."/>
            <person name="Martin F.M."/>
        </authorList>
    </citation>
    <scope>NUCLEOTIDE SEQUENCE</scope>
    <source>
        <strain evidence="1">ATCC 28755</strain>
    </source>
</reference>
<name>A0ACB8AE75_9AGAM</name>
<protein>
    <submittedName>
        <fullName evidence="1">Uncharacterized protein</fullName>
    </submittedName>
</protein>
<proteinExistence type="predicted"/>
<sequence length="374" mass="42036">MGKVTAFCYLSGCTPEMAYNLRELFTFFVLKPGPLVQKAIEEILDDHEMRGQENVTAIGAIYPNGAPFSIDPIGFGLNEIEAVTDADIRAVPNCRAADLWEFGDIEPQDSKITGHSYRVSYGCCVMAMSSAVPIMHLATDGRLNPQRFWRLAMHQGMNVPHDECGFSDVDYGEVGMWREQFPHPSPNLSEEEIVDLEKLGDVEVIQRVIVHDGGFWMWMSPDRFPLEPLVSDNPMTSISRSSSSGAYISHIELLPLELLIHLADFAPLPDLIALASTSRDLRLQILGCDAIARSCIYGNAPWYIPVLASVPEVEQAYKIKASERDFLREKAGKFNMSMTWAYIRRCMASGSMRNRRRIWKVVEDIERVADLARV</sequence>
<accession>A0ACB8AE75</accession>
<comment type="caution">
    <text evidence="1">The sequence shown here is derived from an EMBL/GenBank/DDBJ whole genome shotgun (WGS) entry which is preliminary data.</text>
</comment>
<dbReference type="EMBL" id="MU267679">
    <property type="protein sequence ID" value="KAH7911423.1"/>
    <property type="molecule type" value="Genomic_DNA"/>
</dbReference>
<dbReference type="Proteomes" id="UP000790377">
    <property type="component" value="Unassembled WGS sequence"/>
</dbReference>
<organism evidence="1 2">
    <name type="scientific">Hygrophoropsis aurantiaca</name>
    <dbReference type="NCBI Taxonomy" id="72124"/>
    <lineage>
        <taxon>Eukaryota</taxon>
        <taxon>Fungi</taxon>
        <taxon>Dikarya</taxon>
        <taxon>Basidiomycota</taxon>
        <taxon>Agaricomycotina</taxon>
        <taxon>Agaricomycetes</taxon>
        <taxon>Agaricomycetidae</taxon>
        <taxon>Boletales</taxon>
        <taxon>Coniophorineae</taxon>
        <taxon>Hygrophoropsidaceae</taxon>
        <taxon>Hygrophoropsis</taxon>
    </lineage>
</organism>
<evidence type="ECO:0000313" key="2">
    <source>
        <dbReference type="Proteomes" id="UP000790377"/>
    </source>
</evidence>
<keyword evidence="2" id="KW-1185">Reference proteome</keyword>
<gene>
    <name evidence="1" type="ORF">BJ138DRAFT_926209</name>
</gene>